<evidence type="ECO:0000256" key="1">
    <source>
        <dbReference type="ARBA" id="ARBA00004651"/>
    </source>
</evidence>
<protein>
    <submittedName>
        <fullName evidence="10">ABC-type transport system substrate-binding protein/ABC-type dipeptide/oligopeptide/nickel transport system permease component</fullName>
    </submittedName>
</protein>
<dbReference type="Pfam" id="PF00496">
    <property type="entry name" value="SBP_bac_5"/>
    <property type="match status" value="1"/>
</dbReference>
<feature type="signal peptide" evidence="8">
    <location>
        <begin position="1"/>
        <end position="21"/>
    </location>
</feature>
<dbReference type="InterPro" id="IPR045621">
    <property type="entry name" value="BPD_transp_1_N"/>
</dbReference>
<dbReference type="Gene3D" id="3.10.105.10">
    <property type="entry name" value="Dipeptide-binding Protein, Domain 3"/>
    <property type="match status" value="1"/>
</dbReference>
<feature type="transmembrane region" description="Helical" evidence="7">
    <location>
        <begin position="707"/>
        <end position="730"/>
    </location>
</feature>
<keyword evidence="8" id="KW-0732">Signal</keyword>
<feature type="transmembrane region" description="Helical" evidence="7">
    <location>
        <begin position="511"/>
        <end position="531"/>
    </location>
</feature>
<keyword evidence="6 7" id="KW-0472">Membrane</keyword>
<evidence type="ECO:0000256" key="5">
    <source>
        <dbReference type="ARBA" id="ARBA00022989"/>
    </source>
</evidence>
<accession>A0A7W7IQR3</accession>
<gene>
    <name evidence="10" type="ORF">HNP32_002555</name>
</gene>
<dbReference type="Pfam" id="PF00528">
    <property type="entry name" value="BPD_transp_1"/>
    <property type="match status" value="1"/>
</dbReference>
<feature type="domain" description="ABC transmembrane type-1" evidence="9">
    <location>
        <begin position="625"/>
        <end position="830"/>
    </location>
</feature>
<evidence type="ECO:0000313" key="11">
    <source>
        <dbReference type="Proteomes" id="UP000539957"/>
    </source>
</evidence>
<proteinExistence type="inferred from homology"/>
<dbReference type="Proteomes" id="UP000539957">
    <property type="component" value="Unassembled WGS sequence"/>
</dbReference>
<feature type="transmembrane region" description="Helical" evidence="7">
    <location>
        <begin position="543"/>
        <end position="560"/>
    </location>
</feature>
<comment type="subcellular location">
    <subcellularLocation>
        <location evidence="1 7">Cell membrane</location>
        <topology evidence="1 7">Multi-pass membrane protein</topology>
    </subcellularLocation>
</comment>
<dbReference type="SUPFAM" id="SSF161098">
    <property type="entry name" value="MetI-like"/>
    <property type="match status" value="1"/>
</dbReference>
<dbReference type="AlphaFoldDB" id="A0A7W7IQR3"/>
<dbReference type="InterPro" id="IPR000914">
    <property type="entry name" value="SBP_5_dom"/>
</dbReference>
<evidence type="ECO:0000256" key="8">
    <source>
        <dbReference type="SAM" id="SignalP"/>
    </source>
</evidence>
<feature type="chain" id="PRO_5031462073" evidence="8">
    <location>
        <begin position="22"/>
        <end position="846"/>
    </location>
</feature>
<evidence type="ECO:0000256" key="7">
    <source>
        <dbReference type="RuleBase" id="RU363032"/>
    </source>
</evidence>
<dbReference type="RefSeq" id="WP_184270907.1">
    <property type="nucleotide sequence ID" value="NZ_JACHKY010000004.1"/>
</dbReference>
<feature type="transmembrane region" description="Helical" evidence="7">
    <location>
        <begin position="631"/>
        <end position="650"/>
    </location>
</feature>
<evidence type="ECO:0000259" key="9">
    <source>
        <dbReference type="PROSITE" id="PS50928"/>
    </source>
</evidence>
<evidence type="ECO:0000256" key="3">
    <source>
        <dbReference type="ARBA" id="ARBA00022475"/>
    </source>
</evidence>
<dbReference type="InterPro" id="IPR000515">
    <property type="entry name" value="MetI-like"/>
</dbReference>
<evidence type="ECO:0000313" key="10">
    <source>
        <dbReference type="EMBL" id="MBB4798801.1"/>
    </source>
</evidence>
<feature type="transmembrane region" description="Helical" evidence="7">
    <location>
        <begin position="765"/>
        <end position="791"/>
    </location>
</feature>
<name>A0A7W7IQR3_9CAUL</name>
<dbReference type="SUPFAM" id="SSF53850">
    <property type="entry name" value="Periplasmic binding protein-like II"/>
    <property type="match status" value="1"/>
</dbReference>
<keyword evidence="2 7" id="KW-0813">Transport</keyword>
<feature type="transmembrane region" description="Helical" evidence="7">
    <location>
        <begin position="662"/>
        <end position="687"/>
    </location>
</feature>
<keyword evidence="3" id="KW-1003">Cell membrane</keyword>
<evidence type="ECO:0000256" key="6">
    <source>
        <dbReference type="ARBA" id="ARBA00023136"/>
    </source>
</evidence>
<dbReference type="EMBL" id="JACHKY010000004">
    <property type="protein sequence ID" value="MBB4798801.1"/>
    <property type="molecule type" value="Genomic_DNA"/>
</dbReference>
<dbReference type="PANTHER" id="PTHR43163">
    <property type="entry name" value="DIPEPTIDE TRANSPORT SYSTEM PERMEASE PROTEIN DPPB-RELATED"/>
    <property type="match status" value="1"/>
</dbReference>
<dbReference type="Pfam" id="PF19300">
    <property type="entry name" value="BPD_transp_1_N"/>
    <property type="match status" value="1"/>
</dbReference>
<dbReference type="CDD" id="cd08494">
    <property type="entry name" value="PBP2_NikA_DppA_OppA_like_6"/>
    <property type="match status" value="1"/>
</dbReference>
<reference evidence="10 11" key="1">
    <citation type="submission" date="2020-08" db="EMBL/GenBank/DDBJ databases">
        <title>Functional genomics of gut bacteria from endangered species of beetles.</title>
        <authorList>
            <person name="Carlos-Shanley C."/>
        </authorList>
    </citation>
    <scope>NUCLEOTIDE SEQUENCE [LARGE SCALE GENOMIC DNA]</scope>
    <source>
        <strain evidence="10 11">S00123</strain>
    </source>
</reference>
<comment type="similarity">
    <text evidence="7">Belongs to the binding-protein-dependent transport system permease family.</text>
</comment>
<dbReference type="PROSITE" id="PS50928">
    <property type="entry name" value="ABC_TM1"/>
    <property type="match status" value="1"/>
</dbReference>
<dbReference type="GO" id="GO:0071916">
    <property type="term" value="F:dipeptide transmembrane transporter activity"/>
    <property type="evidence" value="ECO:0007669"/>
    <property type="project" value="TreeGrafter"/>
</dbReference>
<feature type="transmembrane region" description="Helical" evidence="7">
    <location>
        <begin position="811"/>
        <end position="837"/>
    </location>
</feature>
<keyword evidence="11" id="KW-1185">Reference proteome</keyword>
<sequence>MLALSLALGLAWGLTAPQVQAQAPRDRLVLGLPLEPPNLDPTSGAAAAVDEVVYANVFEGLTRLTQTGVVAPALAESWEASPDGLTWTFHLRRGVTFSDGSPFDASVAKFSLDRITAEGSTNAQKALFAPIRSVEVVDPATLRIHLSRPMATLPYVLAWGDAVMVSPSSAATNAVTPVGTGPFKLQSWQRGSQLTLVRRDDYWGPAPRLNTIVFRFISDPTAAFAAVSAGDVDAFPNYPAPENVAQFQRDPRFRVVVGASEGKVILGMNNTKAPFNDVRVRRALSYAIDRDALIQGAMFGFGQPIGSHYSRQAPGYNDLTGLYPHDPAKARQLLAEAGYPNGIDVTLRLPPRPYARRSGEVLVSQLAEAGIRARIENLEWAQWLDQVFKRRQFDLTIVEHVEPMDYDIYGRKDYYFGYDSPAFDALLAQVNAAPDEPTRNRLLGDLQRRISEDAVNGFLFQSSRIGVWKADLNGLWINGPIAANDVTGAYWTGAGAATATTANHTSGRLPWGSMSALAGAALLAFIGWRFGLSWLARKLGGHALTLLAATVVIFLLLQVVPGDPASYMMGLNASPEAINALRQQMGLEGSGLERYLAWLGDLLTGQFGTSYTYQVPVGGLIAERLAVSAPLALMATVLSLLVALPIGVMAASRRGTAVDTGLIGVTQVGVALPNFWIAMLLILLFSVNLGWFSAGGFPGWDQGFWPAFKALILPAVALAAPQAAILARVLRTALLDTMNEDYVRTARAKGLSVNQALWRHALRNAWIPVLTILGLQFPFLLAGGIIIENVFSLPGLGRLVFQAITQRDLIVVQSVVVVLVFAVVLVSFLIDLAYLFADPRLRGRRA</sequence>
<comment type="caution">
    <text evidence="10">The sequence shown here is derived from an EMBL/GenBank/DDBJ whole genome shotgun (WGS) entry which is preliminary data.</text>
</comment>
<keyword evidence="4 7" id="KW-0812">Transmembrane</keyword>
<evidence type="ECO:0000256" key="2">
    <source>
        <dbReference type="ARBA" id="ARBA00022448"/>
    </source>
</evidence>
<dbReference type="Gene3D" id="3.40.190.10">
    <property type="entry name" value="Periplasmic binding protein-like II"/>
    <property type="match status" value="1"/>
</dbReference>
<evidence type="ECO:0000256" key="4">
    <source>
        <dbReference type="ARBA" id="ARBA00022692"/>
    </source>
</evidence>
<organism evidence="10 11">
    <name type="scientific">Brevundimonas bullata</name>
    <dbReference type="NCBI Taxonomy" id="13160"/>
    <lineage>
        <taxon>Bacteria</taxon>
        <taxon>Pseudomonadati</taxon>
        <taxon>Pseudomonadota</taxon>
        <taxon>Alphaproteobacteria</taxon>
        <taxon>Caulobacterales</taxon>
        <taxon>Caulobacteraceae</taxon>
        <taxon>Brevundimonas</taxon>
    </lineage>
</organism>
<dbReference type="PANTHER" id="PTHR43163:SF6">
    <property type="entry name" value="DIPEPTIDE TRANSPORT SYSTEM PERMEASE PROTEIN DPPB-RELATED"/>
    <property type="match status" value="1"/>
</dbReference>
<dbReference type="GO" id="GO:0005886">
    <property type="term" value="C:plasma membrane"/>
    <property type="evidence" value="ECO:0007669"/>
    <property type="project" value="UniProtKB-SubCell"/>
</dbReference>
<dbReference type="CDD" id="cd06261">
    <property type="entry name" value="TM_PBP2"/>
    <property type="match status" value="1"/>
</dbReference>
<dbReference type="InterPro" id="IPR035906">
    <property type="entry name" value="MetI-like_sf"/>
</dbReference>
<dbReference type="Gene3D" id="1.10.3720.10">
    <property type="entry name" value="MetI-like"/>
    <property type="match status" value="1"/>
</dbReference>
<keyword evidence="5 7" id="KW-1133">Transmembrane helix</keyword>